<dbReference type="Proteomes" id="UP001597192">
    <property type="component" value="Unassembled WGS sequence"/>
</dbReference>
<dbReference type="RefSeq" id="WP_125696230.1">
    <property type="nucleotide sequence ID" value="NZ_JBHTOG010000039.1"/>
</dbReference>
<dbReference type="Gene3D" id="1.25.40.10">
    <property type="entry name" value="Tetratricopeptide repeat domain"/>
    <property type="match status" value="1"/>
</dbReference>
<reference evidence="2" key="1">
    <citation type="journal article" date="2019" name="Int. J. Syst. Evol. Microbiol.">
        <title>The Global Catalogue of Microorganisms (GCM) 10K type strain sequencing project: providing services to taxonomists for standard genome sequencing and annotation.</title>
        <authorList>
            <consortium name="The Broad Institute Genomics Platform"/>
            <consortium name="The Broad Institute Genome Sequencing Center for Infectious Disease"/>
            <person name="Wu L."/>
            <person name="Ma J."/>
        </authorList>
    </citation>
    <scope>NUCLEOTIDE SEQUENCE [LARGE SCALE GENOMIC DNA]</scope>
    <source>
        <strain evidence="2">CCM 8947</strain>
    </source>
</reference>
<evidence type="ECO:0000313" key="2">
    <source>
        <dbReference type="Proteomes" id="UP001597192"/>
    </source>
</evidence>
<dbReference type="Pfam" id="PF13432">
    <property type="entry name" value="TPR_16"/>
    <property type="match status" value="1"/>
</dbReference>
<protein>
    <submittedName>
        <fullName evidence="1">Tetratricopeptide repeat protein</fullName>
    </submittedName>
</protein>
<sequence>MTNDLVKQFQRGDHDEAIHRAVQAIDDHPHDPKNYATLAMMLISISADDEARELLVQALGLFPNDPELLYDFGVLAYTQGNDQLALSYFQQVTGAKGTLGEDAQYMTALAYQRAGQPAKALAFALTAHEAAPHKVDAALLCAQLMLAVGAFTQADEVLAPLLARKNARILFTYAMSQAAQGKDGSQWLDEAKQLDPAGYDQEAGHVRDIAGFLKAQGDSDE</sequence>
<name>A0ABW4CS49_9LACO</name>
<dbReference type="EMBL" id="JBHTOG010000039">
    <property type="protein sequence ID" value="MFD1432561.1"/>
    <property type="molecule type" value="Genomic_DNA"/>
</dbReference>
<proteinExistence type="predicted"/>
<keyword evidence="2" id="KW-1185">Reference proteome</keyword>
<dbReference type="SUPFAM" id="SSF48452">
    <property type="entry name" value="TPR-like"/>
    <property type="match status" value="1"/>
</dbReference>
<gene>
    <name evidence="1" type="ORF">ACFQ47_07685</name>
</gene>
<dbReference type="InterPro" id="IPR011990">
    <property type="entry name" value="TPR-like_helical_dom_sf"/>
</dbReference>
<organism evidence="1 2">
    <name type="scientific">Lacticaseibacillus yichunensis</name>
    <dbReference type="NCBI Taxonomy" id="2486015"/>
    <lineage>
        <taxon>Bacteria</taxon>
        <taxon>Bacillati</taxon>
        <taxon>Bacillota</taxon>
        <taxon>Bacilli</taxon>
        <taxon>Lactobacillales</taxon>
        <taxon>Lactobacillaceae</taxon>
        <taxon>Lacticaseibacillus</taxon>
    </lineage>
</organism>
<accession>A0ABW4CS49</accession>
<comment type="caution">
    <text evidence="1">The sequence shown here is derived from an EMBL/GenBank/DDBJ whole genome shotgun (WGS) entry which is preliminary data.</text>
</comment>
<evidence type="ECO:0000313" key="1">
    <source>
        <dbReference type="EMBL" id="MFD1432561.1"/>
    </source>
</evidence>